<evidence type="ECO:0000313" key="3">
    <source>
        <dbReference type="EMBL" id="GAX90050.1"/>
    </source>
</evidence>
<dbReference type="Pfam" id="PF02639">
    <property type="entry name" value="DUF188"/>
    <property type="match status" value="1"/>
</dbReference>
<accession>A0A292YNL2</accession>
<evidence type="ECO:0000313" key="4">
    <source>
        <dbReference type="Proteomes" id="UP000217785"/>
    </source>
</evidence>
<dbReference type="PANTHER" id="PTHR35146:SF1">
    <property type="entry name" value="UPF0178 PROTEIN YAII"/>
    <property type="match status" value="1"/>
</dbReference>
<dbReference type="Proteomes" id="UP000217785">
    <property type="component" value="Unassembled WGS sequence"/>
</dbReference>
<keyword evidence="4" id="KW-1185">Reference proteome</keyword>
<dbReference type="OrthoDB" id="9798918at2"/>
<evidence type="ECO:0000256" key="2">
    <source>
        <dbReference type="HAMAP-Rule" id="MF_00489"/>
    </source>
</evidence>
<comment type="caution">
    <text evidence="3">The sequence shown here is derived from an EMBL/GenBank/DDBJ whole genome shotgun (WGS) entry which is preliminary data.</text>
</comment>
<dbReference type="InterPro" id="IPR003791">
    <property type="entry name" value="UPF0178"/>
</dbReference>
<dbReference type="EMBL" id="BDUF01000046">
    <property type="protein sequence ID" value="GAX90050.1"/>
    <property type="molecule type" value="Genomic_DNA"/>
</dbReference>
<comment type="similarity">
    <text evidence="1 2">Belongs to the UPF0178 family.</text>
</comment>
<evidence type="ECO:0000256" key="1">
    <source>
        <dbReference type="ARBA" id="ARBA00008522"/>
    </source>
</evidence>
<gene>
    <name evidence="3" type="ORF">EFBL_1676</name>
</gene>
<dbReference type="HAMAP" id="MF_00489">
    <property type="entry name" value="UPF0178"/>
    <property type="match status" value="1"/>
</dbReference>
<name>A0A292YNL2_9BACL</name>
<reference evidence="4" key="1">
    <citation type="submission" date="2017-07" db="EMBL/GenBank/DDBJ databases">
        <title>Draft genome sequence of Effusibacillus lacus strain skLN1.</title>
        <authorList>
            <person name="Watanabe M."/>
            <person name="Kojima H."/>
            <person name="Fukui M."/>
        </authorList>
    </citation>
    <scope>NUCLEOTIDE SEQUENCE [LARGE SCALE GENOMIC DNA]</scope>
    <source>
        <strain evidence="4">skLN1</strain>
    </source>
</reference>
<protein>
    <recommendedName>
        <fullName evidence="2">UPF0178 protein EFBL_1676</fullName>
    </recommendedName>
</protein>
<sequence length="144" mass="15984">MEIWIDADGCPREVVRITREYAARLGIKCWSVSNYHHEIPGETHIMVDDQSQSTDMEIINRCHAGDLVITQDIGLAAIALGKKCKVLGINGKEYVDHDMSILLEVRERSARIRRGGGRTRGPKKRTAADDAAFEAGLKRSLGVL</sequence>
<dbReference type="RefSeq" id="WP_096181757.1">
    <property type="nucleotide sequence ID" value="NZ_BDUF01000046.1"/>
</dbReference>
<proteinExistence type="inferred from homology"/>
<organism evidence="3 4">
    <name type="scientific">Effusibacillus lacus</name>
    <dbReference type="NCBI Taxonomy" id="1348429"/>
    <lineage>
        <taxon>Bacteria</taxon>
        <taxon>Bacillati</taxon>
        <taxon>Bacillota</taxon>
        <taxon>Bacilli</taxon>
        <taxon>Bacillales</taxon>
        <taxon>Alicyclobacillaceae</taxon>
        <taxon>Effusibacillus</taxon>
    </lineage>
</organism>
<dbReference type="PANTHER" id="PTHR35146">
    <property type="entry name" value="UPF0178 PROTEIN YAII"/>
    <property type="match status" value="1"/>
</dbReference>
<dbReference type="AlphaFoldDB" id="A0A292YNL2"/>